<protein>
    <recommendedName>
        <fullName evidence="1">Ras-GAP domain-containing protein</fullName>
    </recommendedName>
</protein>
<comment type="caution">
    <text evidence="2">The sequence shown here is derived from an EMBL/GenBank/DDBJ whole genome shotgun (WGS) entry which is preliminary data.</text>
</comment>
<dbReference type="Gene3D" id="1.10.506.10">
    <property type="entry name" value="GTPase Activation - p120gap, domain 1"/>
    <property type="match status" value="1"/>
</dbReference>
<organism evidence="2 3">
    <name type="scientific">Sparassis crispa</name>
    <dbReference type="NCBI Taxonomy" id="139825"/>
    <lineage>
        <taxon>Eukaryota</taxon>
        <taxon>Fungi</taxon>
        <taxon>Dikarya</taxon>
        <taxon>Basidiomycota</taxon>
        <taxon>Agaricomycotina</taxon>
        <taxon>Agaricomycetes</taxon>
        <taxon>Polyporales</taxon>
        <taxon>Sparassidaceae</taxon>
        <taxon>Sparassis</taxon>
    </lineage>
</organism>
<evidence type="ECO:0000313" key="3">
    <source>
        <dbReference type="Proteomes" id="UP000287166"/>
    </source>
</evidence>
<name>A0A401GDE7_9APHY</name>
<gene>
    <name evidence="2" type="ORF">SCP_0214160</name>
</gene>
<dbReference type="RefSeq" id="XP_027611119.1">
    <property type="nucleotide sequence ID" value="XM_027755318.1"/>
</dbReference>
<dbReference type="InterPro" id="IPR008936">
    <property type="entry name" value="Rho_GTPase_activation_prot"/>
</dbReference>
<dbReference type="SMART" id="SM00323">
    <property type="entry name" value="RasGAP"/>
    <property type="match status" value="1"/>
</dbReference>
<dbReference type="EMBL" id="BFAD01000002">
    <property type="protein sequence ID" value="GBE80206.1"/>
    <property type="molecule type" value="Genomic_DNA"/>
</dbReference>
<dbReference type="GO" id="GO:0005096">
    <property type="term" value="F:GTPase activator activity"/>
    <property type="evidence" value="ECO:0007669"/>
    <property type="project" value="TreeGrafter"/>
</dbReference>
<dbReference type="PROSITE" id="PS50018">
    <property type="entry name" value="RAS_GTPASE_ACTIV_2"/>
    <property type="match status" value="1"/>
</dbReference>
<dbReference type="GO" id="GO:0005938">
    <property type="term" value="C:cell cortex"/>
    <property type="evidence" value="ECO:0007669"/>
    <property type="project" value="TreeGrafter"/>
</dbReference>
<feature type="domain" description="Ras-GAP" evidence="1">
    <location>
        <begin position="95"/>
        <end position="311"/>
    </location>
</feature>
<accession>A0A401GDE7</accession>
<dbReference type="Proteomes" id="UP000287166">
    <property type="component" value="Unassembled WGS sequence"/>
</dbReference>
<reference evidence="2 3" key="1">
    <citation type="journal article" date="2018" name="Sci. Rep.">
        <title>Genome sequence of the cauliflower mushroom Sparassis crispa (Hanabiratake) and its association with beneficial usage.</title>
        <authorList>
            <person name="Kiyama R."/>
            <person name="Furutani Y."/>
            <person name="Kawaguchi K."/>
            <person name="Nakanishi T."/>
        </authorList>
    </citation>
    <scope>NUCLEOTIDE SEQUENCE [LARGE SCALE GENOMIC DNA]</scope>
</reference>
<dbReference type="PANTHER" id="PTHR14149:SF17">
    <property type="entry name" value="GTPASE-ACTIVATING PROTEIN"/>
    <property type="match status" value="1"/>
</dbReference>
<sequence length="452" mass="50890">MCICAIPAISAVKSFLARLGLRNVKDTSERQTPPEIAAIVSDRNLRKYAELLRLLYSDPQRIAWLCQLVDLSELGALLNTVMFSLYNSAGPERREEEALVLTTIRSVLFSYMEGTTQFDSLLCRNTPISPMLVCYTRRKVPQDYIAAVLSQRIYKILNYEDLNLEIDPQVVYIQLVQSVEETTGTVHHPFARNVTPELAAENENVQAIIGPRLKMLDEIVDSFLLTIVEQLDSVPFGIRWICKQIRTLVQQRFPDASEGSISSVIGGLFFVRLICPVLQTPQDYLPISGVLAKHPRRSLTLVSLILQQYGNMPLSVEQQSYMDALAPNIEKNRSRVNRFLNDLCEVGEFDDSVIEASHSGSCGYPAVPLTHYQQDKASSNSSFNVHVSLNNLFHVHAMALKYREAFTPEIDDPLRMLVDELESVPPLLRPAENRIIELRLNGSLLVTTLQSV</sequence>
<dbReference type="AlphaFoldDB" id="A0A401GDE7"/>
<dbReference type="Pfam" id="PF00616">
    <property type="entry name" value="RasGAP"/>
    <property type="match status" value="1"/>
</dbReference>
<keyword evidence="3" id="KW-1185">Reference proteome</keyword>
<evidence type="ECO:0000313" key="2">
    <source>
        <dbReference type="EMBL" id="GBE80206.1"/>
    </source>
</evidence>
<dbReference type="OrthoDB" id="775356at2759"/>
<proteinExistence type="predicted"/>
<dbReference type="STRING" id="139825.A0A401GDE7"/>
<dbReference type="SUPFAM" id="SSF48350">
    <property type="entry name" value="GTPase activation domain, GAP"/>
    <property type="match status" value="1"/>
</dbReference>
<dbReference type="PANTHER" id="PTHR14149">
    <property type="entry name" value="RAS GTPASE-ACTIVATING PROTEIN WITH IQ MOTIF"/>
    <property type="match status" value="1"/>
</dbReference>
<dbReference type="GeneID" id="38777123"/>
<dbReference type="GO" id="GO:0046580">
    <property type="term" value="P:negative regulation of Ras protein signal transduction"/>
    <property type="evidence" value="ECO:0007669"/>
    <property type="project" value="TreeGrafter"/>
</dbReference>
<evidence type="ECO:0000259" key="1">
    <source>
        <dbReference type="PROSITE" id="PS50018"/>
    </source>
</evidence>
<dbReference type="InterPro" id="IPR001936">
    <property type="entry name" value="RasGAP_dom"/>
</dbReference>
<dbReference type="InParanoid" id="A0A401GDE7"/>